<dbReference type="InterPro" id="IPR000889">
    <property type="entry name" value="Glutathione_peroxidase"/>
</dbReference>
<keyword evidence="3 5" id="KW-0560">Oxidoreductase</keyword>
<dbReference type="RefSeq" id="WP_094017837.1">
    <property type="nucleotide sequence ID" value="NZ_NMQW01000049.1"/>
</dbReference>
<accession>A0A229UIY5</accession>
<dbReference type="GO" id="GO:0004601">
    <property type="term" value="F:peroxidase activity"/>
    <property type="evidence" value="ECO:0007669"/>
    <property type="project" value="UniProtKB-KW"/>
</dbReference>
<reference evidence="6 7" key="1">
    <citation type="submission" date="2017-07" db="EMBL/GenBank/DDBJ databases">
        <title>Genome sequencing and assembly of Paenibacillus rigui.</title>
        <authorList>
            <person name="Mayilraj S."/>
        </authorList>
    </citation>
    <scope>NUCLEOTIDE SEQUENCE [LARGE SCALE GENOMIC DNA]</scope>
    <source>
        <strain evidence="6 7">JCM 16352</strain>
    </source>
</reference>
<dbReference type="OrthoDB" id="9789406at2"/>
<feature type="active site" evidence="4">
    <location>
        <position position="35"/>
    </location>
</feature>
<keyword evidence="7" id="KW-1185">Reference proteome</keyword>
<sequence length="184" mass="21122">MTIYDFQARSIDGELVDLSIYRGKTLLVVNTASKCAYSRQFAGLQKLYEDYHEQGFEILAFPCNQFNGKEPGSNAEVRNDCESHFGISFPLFQKTDVRGPDAHPLFQYVTRQAPFQGFDTSTPEGDKMYRFLQEKYPDIYEGDGVKWNFSKFLINRQGLVAARYECTTDPSDLAPEVRALLERR</sequence>
<organism evidence="6 7">
    <name type="scientific">Paenibacillus rigui</name>
    <dbReference type="NCBI Taxonomy" id="554312"/>
    <lineage>
        <taxon>Bacteria</taxon>
        <taxon>Bacillati</taxon>
        <taxon>Bacillota</taxon>
        <taxon>Bacilli</taxon>
        <taxon>Bacillales</taxon>
        <taxon>Paenibacillaceae</taxon>
        <taxon>Paenibacillus</taxon>
    </lineage>
</organism>
<evidence type="ECO:0000256" key="2">
    <source>
        <dbReference type="ARBA" id="ARBA00022559"/>
    </source>
</evidence>
<evidence type="ECO:0000313" key="6">
    <source>
        <dbReference type="EMBL" id="OXM83245.1"/>
    </source>
</evidence>
<dbReference type="Gene3D" id="3.40.30.10">
    <property type="entry name" value="Glutaredoxin"/>
    <property type="match status" value="1"/>
</dbReference>
<dbReference type="AlphaFoldDB" id="A0A229UIY5"/>
<dbReference type="PROSITE" id="PS00763">
    <property type="entry name" value="GLUTATHIONE_PEROXID_2"/>
    <property type="match status" value="1"/>
</dbReference>
<comment type="caution">
    <text evidence="6">The sequence shown here is derived from an EMBL/GenBank/DDBJ whole genome shotgun (WGS) entry which is preliminary data.</text>
</comment>
<dbReference type="PIRSF" id="PIRSF000303">
    <property type="entry name" value="Glutathion_perox"/>
    <property type="match status" value="1"/>
</dbReference>
<gene>
    <name evidence="6" type="ORF">CF651_26290</name>
</gene>
<dbReference type="GO" id="GO:0034599">
    <property type="term" value="P:cellular response to oxidative stress"/>
    <property type="evidence" value="ECO:0007669"/>
    <property type="project" value="TreeGrafter"/>
</dbReference>
<dbReference type="InterPro" id="IPR029760">
    <property type="entry name" value="GPX_CS"/>
</dbReference>
<dbReference type="PRINTS" id="PR01011">
    <property type="entry name" value="GLUTPROXDASE"/>
</dbReference>
<proteinExistence type="inferred from homology"/>
<dbReference type="InterPro" id="IPR036249">
    <property type="entry name" value="Thioredoxin-like_sf"/>
</dbReference>
<dbReference type="Pfam" id="PF00255">
    <property type="entry name" value="GSHPx"/>
    <property type="match status" value="1"/>
</dbReference>
<dbReference type="PANTHER" id="PTHR11592:SF78">
    <property type="entry name" value="GLUTATHIONE PEROXIDASE"/>
    <property type="match status" value="1"/>
</dbReference>
<keyword evidence="2 5" id="KW-0575">Peroxidase</keyword>
<dbReference type="Proteomes" id="UP000215509">
    <property type="component" value="Unassembled WGS sequence"/>
</dbReference>
<dbReference type="EMBL" id="NMQW01000049">
    <property type="protein sequence ID" value="OXM83245.1"/>
    <property type="molecule type" value="Genomic_DNA"/>
</dbReference>
<dbReference type="FunFam" id="3.40.30.10:FF:000010">
    <property type="entry name" value="Glutathione peroxidase"/>
    <property type="match status" value="1"/>
</dbReference>
<evidence type="ECO:0000256" key="5">
    <source>
        <dbReference type="RuleBase" id="RU000499"/>
    </source>
</evidence>
<evidence type="ECO:0000256" key="4">
    <source>
        <dbReference type="PIRSR" id="PIRSR000303-1"/>
    </source>
</evidence>
<protein>
    <recommendedName>
        <fullName evidence="5">Glutathione peroxidase</fullName>
    </recommendedName>
</protein>
<dbReference type="PANTHER" id="PTHR11592">
    <property type="entry name" value="GLUTATHIONE PEROXIDASE"/>
    <property type="match status" value="1"/>
</dbReference>
<dbReference type="SUPFAM" id="SSF52833">
    <property type="entry name" value="Thioredoxin-like"/>
    <property type="match status" value="1"/>
</dbReference>
<evidence type="ECO:0000256" key="1">
    <source>
        <dbReference type="ARBA" id="ARBA00006926"/>
    </source>
</evidence>
<dbReference type="CDD" id="cd00340">
    <property type="entry name" value="GSH_Peroxidase"/>
    <property type="match status" value="1"/>
</dbReference>
<evidence type="ECO:0000313" key="7">
    <source>
        <dbReference type="Proteomes" id="UP000215509"/>
    </source>
</evidence>
<name>A0A229UIY5_9BACL</name>
<evidence type="ECO:0000256" key="3">
    <source>
        <dbReference type="ARBA" id="ARBA00023002"/>
    </source>
</evidence>
<dbReference type="PROSITE" id="PS51355">
    <property type="entry name" value="GLUTATHIONE_PEROXID_3"/>
    <property type="match status" value="1"/>
</dbReference>
<comment type="similarity">
    <text evidence="1 5">Belongs to the glutathione peroxidase family.</text>
</comment>